<evidence type="ECO:0000256" key="1">
    <source>
        <dbReference type="ARBA" id="ARBA00007447"/>
    </source>
</evidence>
<keyword evidence="4" id="KW-1185">Reference proteome</keyword>
<sequence>MSSAFQELSISSRQYVTALASTSGQGYENDIAYEMERRELSLNDALPGLLHTVEIGTYREDPAEDVTFSRLAVDTGSVVTWIFGEHPTLIQEGNAIERDFVRIGRKGYYTTGATQNPGEHLTIPYLEGSAVNVDLYTGPFYLRGGLKPDGSSFYVCRSPNFIFGVATAASSHFERRRIDGILGLGFRKTGRPQIFVNSLYQEDLIERDRFTIALGKENQTSYLIVGDNTGTAVQLNGAWSAWIPAVSSSMHWMINLESLVIGDETHDMNLRTIIDTGVWTFSDSLNFSNEGYLFAGTTYSYLPRAACEFLHKALGGQGELSSKSLYARVQQNMTVNFKFSGVHIVHGLADLLDPRPNTGQGVQGGPSAYGAFKPMRTAIFERIPQQCCILGNFFLRGLVVEFERTNYGTGGRVRFASRANDI</sequence>
<dbReference type="InterPro" id="IPR034164">
    <property type="entry name" value="Pepsin-like_dom"/>
</dbReference>
<comment type="caution">
    <text evidence="3">The sequence shown here is derived from an EMBL/GenBank/DDBJ whole genome shotgun (WGS) entry which is preliminary data.</text>
</comment>
<dbReference type="Gene3D" id="2.40.70.10">
    <property type="entry name" value="Acid Proteases"/>
    <property type="match status" value="2"/>
</dbReference>
<dbReference type="PANTHER" id="PTHR47966:SF51">
    <property type="entry name" value="BETA-SITE APP-CLEAVING ENZYME, ISOFORM A-RELATED"/>
    <property type="match status" value="1"/>
</dbReference>
<dbReference type="AlphaFoldDB" id="A0AAD7HR67"/>
<dbReference type="Proteomes" id="UP001215280">
    <property type="component" value="Unassembled WGS sequence"/>
</dbReference>
<evidence type="ECO:0000259" key="2">
    <source>
        <dbReference type="PROSITE" id="PS51767"/>
    </source>
</evidence>
<name>A0AAD7HR67_9AGAR</name>
<gene>
    <name evidence="3" type="ORF">DFH07DRAFT_1000834</name>
</gene>
<proteinExistence type="inferred from homology"/>
<dbReference type="EMBL" id="JARJLG010000219">
    <property type="protein sequence ID" value="KAJ7726426.1"/>
    <property type="molecule type" value="Genomic_DNA"/>
</dbReference>
<dbReference type="GO" id="GO:0004190">
    <property type="term" value="F:aspartic-type endopeptidase activity"/>
    <property type="evidence" value="ECO:0007669"/>
    <property type="project" value="InterPro"/>
</dbReference>
<dbReference type="Pfam" id="PF00026">
    <property type="entry name" value="Asp"/>
    <property type="match status" value="1"/>
</dbReference>
<dbReference type="SUPFAM" id="SSF50630">
    <property type="entry name" value="Acid proteases"/>
    <property type="match status" value="1"/>
</dbReference>
<dbReference type="PANTHER" id="PTHR47966">
    <property type="entry name" value="BETA-SITE APP-CLEAVING ENZYME, ISOFORM A-RELATED"/>
    <property type="match status" value="1"/>
</dbReference>
<evidence type="ECO:0000313" key="3">
    <source>
        <dbReference type="EMBL" id="KAJ7726426.1"/>
    </source>
</evidence>
<feature type="domain" description="Peptidase A1" evidence="2">
    <location>
        <begin position="49"/>
        <end position="416"/>
    </location>
</feature>
<dbReference type="CDD" id="cd05471">
    <property type="entry name" value="pepsin_like"/>
    <property type="match status" value="1"/>
</dbReference>
<dbReference type="PROSITE" id="PS51767">
    <property type="entry name" value="PEPTIDASE_A1"/>
    <property type="match status" value="1"/>
</dbReference>
<protein>
    <submittedName>
        <fullName evidence="3">Aspartic peptidase domain-containing protein</fullName>
    </submittedName>
</protein>
<dbReference type="InterPro" id="IPR033121">
    <property type="entry name" value="PEPTIDASE_A1"/>
</dbReference>
<dbReference type="GO" id="GO:0006508">
    <property type="term" value="P:proteolysis"/>
    <property type="evidence" value="ECO:0007669"/>
    <property type="project" value="InterPro"/>
</dbReference>
<reference evidence="3" key="1">
    <citation type="submission" date="2023-03" db="EMBL/GenBank/DDBJ databases">
        <title>Massive genome expansion in bonnet fungi (Mycena s.s.) driven by repeated elements and novel gene families across ecological guilds.</title>
        <authorList>
            <consortium name="Lawrence Berkeley National Laboratory"/>
            <person name="Harder C.B."/>
            <person name="Miyauchi S."/>
            <person name="Viragh M."/>
            <person name="Kuo A."/>
            <person name="Thoen E."/>
            <person name="Andreopoulos B."/>
            <person name="Lu D."/>
            <person name="Skrede I."/>
            <person name="Drula E."/>
            <person name="Henrissat B."/>
            <person name="Morin E."/>
            <person name="Kohler A."/>
            <person name="Barry K."/>
            <person name="LaButti K."/>
            <person name="Morin E."/>
            <person name="Salamov A."/>
            <person name="Lipzen A."/>
            <person name="Mereny Z."/>
            <person name="Hegedus B."/>
            <person name="Baldrian P."/>
            <person name="Stursova M."/>
            <person name="Weitz H."/>
            <person name="Taylor A."/>
            <person name="Grigoriev I.V."/>
            <person name="Nagy L.G."/>
            <person name="Martin F."/>
            <person name="Kauserud H."/>
        </authorList>
    </citation>
    <scope>NUCLEOTIDE SEQUENCE</scope>
    <source>
        <strain evidence="3">CBHHK188m</strain>
    </source>
</reference>
<dbReference type="InterPro" id="IPR021109">
    <property type="entry name" value="Peptidase_aspartic_dom_sf"/>
</dbReference>
<evidence type="ECO:0000313" key="4">
    <source>
        <dbReference type="Proteomes" id="UP001215280"/>
    </source>
</evidence>
<dbReference type="InterPro" id="IPR001461">
    <property type="entry name" value="Aspartic_peptidase_A1"/>
</dbReference>
<organism evidence="3 4">
    <name type="scientific">Mycena maculata</name>
    <dbReference type="NCBI Taxonomy" id="230809"/>
    <lineage>
        <taxon>Eukaryota</taxon>
        <taxon>Fungi</taxon>
        <taxon>Dikarya</taxon>
        <taxon>Basidiomycota</taxon>
        <taxon>Agaricomycotina</taxon>
        <taxon>Agaricomycetes</taxon>
        <taxon>Agaricomycetidae</taxon>
        <taxon>Agaricales</taxon>
        <taxon>Marasmiineae</taxon>
        <taxon>Mycenaceae</taxon>
        <taxon>Mycena</taxon>
    </lineage>
</organism>
<comment type="similarity">
    <text evidence="1">Belongs to the peptidase A1 family.</text>
</comment>
<accession>A0AAD7HR67</accession>